<dbReference type="InterPro" id="IPR020904">
    <property type="entry name" value="Sc_DH/Rdtase_CS"/>
</dbReference>
<keyword evidence="6" id="KW-1185">Reference proteome</keyword>
<keyword evidence="2" id="KW-0521">NADP</keyword>
<evidence type="ECO:0000256" key="2">
    <source>
        <dbReference type="ARBA" id="ARBA00022857"/>
    </source>
</evidence>
<comment type="similarity">
    <text evidence="1">Belongs to the short-chain dehydrogenases/reductases (SDR) family.</text>
</comment>
<evidence type="ECO:0000256" key="1">
    <source>
        <dbReference type="ARBA" id="ARBA00006484"/>
    </source>
</evidence>
<dbReference type="InterPro" id="IPR057326">
    <property type="entry name" value="KR_dom"/>
</dbReference>
<dbReference type="PRINTS" id="PR00081">
    <property type="entry name" value="GDHRDH"/>
</dbReference>
<accession>A0A6A6RUL1</accession>
<dbReference type="Gene3D" id="3.40.50.720">
    <property type="entry name" value="NAD(P)-binding Rossmann-like Domain"/>
    <property type="match status" value="1"/>
</dbReference>
<dbReference type="SMART" id="SM00822">
    <property type="entry name" value="PKS_KR"/>
    <property type="match status" value="1"/>
</dbReference>
<dbReference type="SUPFAM" id="SSF51735">
    <property type="entry name" value="NAD(P)-binding Rossmann-fold domains"/>
    <property type="match status" value="1"/>
</dbReference>
<dbReference type="EMBL" id="MU006788">
    <property type="protein sequence ID" value="KAF2638815.1"/>
    <property type="molecule type" value="Genomic_DNA"/>
</dbReference>
<keyword evidence="3" id="KW-0560">Oxidoreductase</keyword>
<dbReference type="Proteomes" id="UP000799753">
    <property type="component" value="Unassembled WGS sequence"/>
</dbReference>
<dbReference type="PROSITE" id="PS00061">
    <property type="entry name" value="ADH_SHORT"/>
    <property type="match status" value="1"/>
</dbReference>
<evidence type="ECO:0000259" key="4">
    <source>
        <dbReference type="SMART" id="SM00822"/>
    </source>
</evidence>
<dbReference type="Pfam" id="PF00106">
    <property type="entry name" value="adh_short"/>
    <property type="match status" value="1"/>
</dbReference>
<protein>
    <submittedName>
        <fullName evidence="5">NAD(P)-binding protein</fullName>
    </submittedName>
</protein>
<dbReference type="PANTHER" id="PTHR42901:SF1">
    <property type="entry name" value="ALCOHOL DEHYDROGENASE"/>
    <property type="match status" value="1"/>
</dbReference>
<sequence>MASNGSIDPDMFTAPFQITKIRHRDVYGAIDPEKHASNAAGKVVLISGASGGLGFEVAKAWDEAGAKGIILIARDSVKLESAASELELASPTLLIPADITKEEDVQSVFSRAIAKLGTIDVVINTAGSMNVNGFIGEIAPSQWWKDYETNVFGTYKLAHYFITSTGGKGTFINLVSLGASFVAPGNSSYGSAKLASVRLGEFLHLEQPNLRVFSVYPGIVEATDKRGAVVDHFTPFAKDKPRLTAAFTLWLLGEQAEFLRGGFVSVNWDVEEMKKHKQEIVENNLLKLGFIGAKLGPEGHPWGQ</sequence>
<dbReference type="InterPro" id="IPR036291">
    <property type="entry name" value="NAD(P)-bd_dom_sf"/>
</dbReference>
<feature type="domain" description="Ketoreductase" evidence="4">
    <location>
        <begin position="42"/>
        <end position="222"/>
    </location>
</feature>
<dbReference type="PANTHER" id="PTHR42901">
    <property type="entry name" value="ALCOHOL DEHYDROGENASE"/>
    <property type="match status" value="1"/>
</dbReference>
<dbReference type="OrthoDB" id="1933717at2759"/>
<proteinExistence type="inferred from homology"/>
<evidence type="ECO:0000313" key="5">
    <source>
        <dbReference type="EMBL" id="KAF2638815.1"/>
    </source>
</evidence>
<dbReference type="InterPro" id="IPR002347">
    <property type="entry name" value="SDR_fam"/>
</dbReference>
<dbReference type="AlphaFoldDB" id="A0A6A6RUL1"/>
<evidence type="ECO:0000313" key="6">
    <source>
        <dbReference type="Proteomes" id="UP000799753"/>
    </source>
</evidence>
<name>A0A6A6RUL1_9PLEO</name>
<reference evidence="5" key="1">
    <citation type="journal article" date="2020" name="Stud. Mycol.">
        <title>101 Dothideomycetes genomes: a test case for predicting lifestyles and emergence of pathogens.</title>
        <authorList>
            <person name="Haridas S."/>
            <person name="Albert R."/>
            <person name="Binder M."/>
            <person name="Bloem J."/>
            <person name="Labutti K."/>
            <person name="Salamov A."/>
            <person name="Andreopoulos B."/>
            <person name="Baker S."/>
            <person name="Barry K."/>
            <person name="Bills G."/>
            <person name="Bluhm B."/>
            <person name="Cannon C."/>
            <person name="Castanera R."/>
            <person name="Culley D."/>
            <person name="Daum C."/>
            <person name="Ezra D."/>
            <person name="Gonzalez J."/>
            <person name="Henrissat B."/>
            <person name="Kuo A."/>
            <person name="Liang C."/>
            <person name="Lipzen A."/>
            <person name="Lutzoni F."/>
            <person name="Magnuson J."/>
            <person name="Mondo S."/>
            <person name="Nolan M."/>
            <person name="Ohm R."/>
            <person name="Pangilinan J."/>
            <person name="Park H.-J."/>
            <person name="Ramirez L."/>
            <person name="Alfaro M."/>
            <person name="Sun H."/>
            <person name="Tritt A."/>
            <person name="Yoshinaga Y."/>
            <person name="Zwiers L.-H."/>
            <person name="Turgeon B."/>
            <person name="Goodwin S."/>
            <person name="Spatafora J."/>
            <person name="Crous P."/>
            <person name="Grigoriev I."/>
        </authorList>
    </citation>
    <scope>NUCLEOTIDE SEQUENCE</scope>
    <source>
        <strain evidence="5">CBS 473.64</strain>
    </source>
</reference>
<organism evidence="5 6">
    <name type="scientific">Massarina eburnea CBS 473.64</name>
    <dbReference type="NCBI Taxonomy" id="1395130"/>
    <lineage>
        <taxon>Eukaryota</taxon>
        <taxon>Fungi</taxon>
        <taxon>Dikarya</taxon>
        <taxon>Ascomycota</taxon>
        <taxon>Pezizomycotina</taxon>
        <taxon>Dothideomycetes</taxon>
        <taxon>Pleosporomycetidae</taxon>
        <taxon>Pleosporales</taxon>
        <taxon>Massarineae</taxon>
        <taxon>Massarinaceae</taxon>
        <taxon>Massarina</taxon>
    </lineage>
</organism>
<dbReference type="GO" id="GO:0016491">
    <property type="term" value="F:oxidoreductase activity"/>
    <property type="evidence" value="ECO:0007669"/>
    <property type="project" value="UniProtKB-KW"/>
</dbReference>
<gene>
    <name evidence="5" type="ORF">P280DRAFT_499662</name>
</gene>
<evidence type="ECO:0000256" key="3">
    <source>
        <dbReference type="ARBA" id="ARBA00023002"/>
    </source>
</evidence>
<dbReference type="CDD" id="cd05233">
    <property type="entry name" value="SDR_c"/>
    <property type="match status" value="1"/>
</dbReference>